<name>D2SGP0_GEOOG</name>
<comment type="catalytic activity">
    <reaction evidence="1">
        <text>ATP + protein L-histidine = ADP + protein N-phospho-L-histidine.</text>
        <dbReference type="EC" id="2.7.13.3"/>
    </reaction>
</comment>
<dbReference type="Gene3D" id="3.30.450.20">
    <property type="entry name" value="PAS domain"/>
    <property type="match status" value="2"/>
</dbReference>
<dbReference type="eggNOG" id="COG1366">
    <property type="taxonomic scope" value="Bacteria"/>
</dbReference>
<proteinExistence type="predicted"/>
<dbReference type="Gene3D" id="3.40.50.2300">
    <property type="match status" value="1"/>
</dbReference>
<evidence type="ECO:0000256" key="3">
    <source>
        <dbReference type="ARBA" id="ARBA00012438"/>
    </source>
</evidence>
<dbReference type="InterPro" id="IPR000014">
    <property type="entry name" value="PAS"/>
</dbReference>
<dbReference type="CDD" id="cd17574">
    <property type="entry name" value="REC_OmpR"/>
    <property type="match status" value="1"/>
</dbReference>
<dbReference type="CDD" id="cd00075">
    <property type="entry name" value="HATPase"/>
    <property type="match status" value="1"/>
</dbReference>
<dbReference type="PANTHER" id="PTHR43547:SF2">
    <property type="entry name" value="HYBRID SIGNAL TRANSDUCTION HISTIDINE KINASE C"/>
    <property type="match status" value="1"/>
</dbReference>
<keyword evidence="5" id="KW-0808">Transferase</keyword>
<keyword evidence="8" id="KW-0067">ATP-binding</keyword>
<dbReference type="InterPro" id="IPR003594">
    <property type="entry name" value="HATPase_dom"/>
</dbReference>
<dbReference type="InterPro" id="IPR029016">
    <property type="entry name" value="GAF-like_dom_sf"/>
</dbReference>
<dbReference type="PROSITE" id="PS50801">
    <property type="entry name" value="STAS"/>
    <property type="match status" value="1"/>
</dbReference>
<dbReference type="Gene3D" id="3.30.750.24">
    <property type="entry name" value="STAS domain"/>
    <property type="match status" value="1"/>
</dbReference>
<dbReference type="KEGG" id="gob:Gobs_0116"/>
<dbReference type="InterPro" id="IPR058548">
    <property type="entry name" value="MlaB-like_STAS"/>
</dbReference>
<dbReference type="PRINTS" id="PR00344">
    <property type="entry name" value="BCTRLSENSOR"/>
</dbReference>
<evidence type="ECO:0000259" key="11">
    <source>
        <dbReference type="PROSITE" id="PS50109"/>
    </source>
</evidence>
<dbReference type="eggNOG" id="COG2172">
    <property type="taxonomic scope" value="Bacteria"/>
</dbReference>
<dbReference type="PROSITE" id="PS51746">
    <property type="entry name" value="PPM_2"/>
    <property type="match status" value="1"/>
</dbReference>
<dbReference type="InterPro" id="IPR004358">
    <property type="entry name" value="Sig_transdc_His_kin-like_C"/>
</dbReference>
<dbReference type="SMART" id="SM00388">
    <property type="entry name" value="HisKA"/>
    <property type="match status" value="1"/>
</dbReference>
<dbReference type="Proteomes" id="UP000001382">
    <property type="component" value="Chromosome"/>
</dbReference>
<feature type="domain" description="Response regulatory" evidence="12">
    <location>
        <begin position="627"/>
        <end position="742"/>
    </location>
</feature>
<dbReference type="InterPro" id="IPR001789">
    <property type="entry name" value="Sig_transdc_resp-reg_receiver"/>
</dbReference>
<dbReference type="NCBIfam" id="TIGR00229">
    <property type="entry name" value="sensory_box"/>
    <property type="match status" value="1"/>
</dbReference>
<dbReference type="PROSITE" id="PS50109">
    <property type="entry name" value="HIS_KIN"/>
    <property type="match status" value="1"/>
</dbReference>
<dbReference type="SUPFAM" id="SSF55785">
    <property type="entry name" value="PYP-like sensor domain (PAS domain)"/>
    <property type="match status" value="1"/>
</dbReference>
<dbReference type="InterPro" id="IPR003018">
    <property type="entry name" value="GAF"/>
</dbReference>
<dbReference type="EMBL" id="CP001867">
    <property type="protein sequence ID" value="ADB72922.1"/>
    <property type="molecule type" value="Genomic_DNA"/>
</dbReference>
<evidence type="ECO:0000256" key="9">
    <source>
        <dbReference type="ARBA" id="ARBA00023012"/>
    </source>
</evidence>
<dbReference type="eggNOG" id="COG2205">
    <property type="taxonomic scope" value="Bacteria"/>
</dbReference>
<reference evidence="17" key="2">
    <citation type="submission" date="2010-01" db="EMBL/GenBank/DDBJ databases">
        <title>The complete genome of Geodermatophilus obscurus DSM 43160.</title>
        <authorList>
            <consortium name="US DOE Joint Genome Institute (JGI-PGF)"/>
            <person name="Lucas S."/>
            <person name="Copeland A."/>
            <person name="Lapidus A."/>
            <person name="Glavina del Rio T."/>
            <person name="Dalin E."/>
            <person name="Tice H."/>
            <person name="Bruce D."/>
            <person name="Goodwin L."/>
            <person name="Pitluck S."/>
            <person name="Kyrpides N."/>
            <person name="Mavromatis K."/>
            <person name="Ivanova N."/>
            <person name="Munk A.C."/>
            <person name="Brettin T."/>
            <person name="Detter J.C."/>
            <person name="Han C."/>
            <person name="Larimer F."/>
            <person name="Land M."/>
            <person name="Hauser L."/>
            <person name="Markowitz V."/>
            <person name="Cheng J.-F."/>
            <person name="Hugenholtz P."/>
            <person name="Woyke T."/>
            <person name="Wu D."/>
            <person name="Jando M."/>
            <person name="Schneider S."/>
            <person name="Klenk H.-P."/>
            <person name="Eisen J.A."/>
        </authorList>
    </citation>
    <scope>NUCLEOTIDE SEQUENCE [LARGE SCALE GENOMIC DNA]</scope>
    <source>
        <strain evidence="17">ATCC 25078 / DSM 43160 / JCM 3152 / KCC A-0152 / KCTC 9177 / NBRC 13315 / NRRL B-3577 / G-20</strain>
    </source>
</reference>
<comment type="subcellular location">
    <subcellularLocation>
        <location evidence="2">Cell membrane</location>
    </subcellularLocation>
</comment>
<evidence type="ECO:0000256" key="2">
    <source>
        <dbReference type="ARBA" id="ARBA00004236"/>
    </source>
</evidence>
<dbReference type="Pfam" id="PF00512">
    <property type="entry name" value="HisKA"/>
    <property type="match status" value="1"/>
</dbReference>
<keyword evidence="6" id="KW-0547">Nucleotide-binding</keyword>
<dbReference type="SMART" id="SM00331">
    <property type="entry name" value="PP2C_SIG"/>
    <property type="match status" value="1"/>
</dbReference>
<dbReference type="InterPro" id="IPR036890">
    <property type="entry name" value="HATPase_C_sf"/>
</dbReference>
<evidence type="ECO:0000313" key="16">
    <source>
        <dbReference type="EMBL" id="ADB72922.1"/>
    </source>
</evidence>
<keyword evidence="17" id="KW-1185">Reference proteome</keyword>
<dbReference type="InterPro" id="IPR001610">
    <property type="entry name" value="PAC"/>
</dbReference>
<feature type="domain" description="PAS" evidence="13">
    <location>
        <begin position="751"/>
        <end position="821"/>
    </location>
</feature>
<gene>
    <name evidence="16" type="ordered locus">Gobs_0116</name>
</gene>
<dbReference type="SUPFAM" id="SSF52091">
    <property type="entry name" value="SpoIIaa-like"/>
    <property type="match status" value="1"/>
</dbReference>
<organism evidence="16 17">
    <name type="scientific">Geodermatophilus obscurus (strain ATCC 25078 / DSM 43160 / JCM 3152 / CCUG 61914 / KCC A-0152 / KCTC 9177 / NBRC 13315 / NRRL B-3577 / G-20)</name>
    <dbReference type="NCBI Taxonomy" id="526225"/>
    <lineage>
        <taxon>Bacteria</taxon>
        <taxon>Bacillati</taxon>
        <taxon>Actinomycetota</taxon>
        <taxon>Actinomycetes</taxon>
        <taxon>Geodermatophilales</taxon>
        <taxon>Geodermatophilaceae</taxon>
        <taxon>Geodermatophilus</taxon>
    </lineage>
</organism>
<dbReference type="SUPFAM" id="SSF52172">
    <property type="entry name" value="CheY-like"/>
    <property type="match status" value="1"/>
</dbReference>
<evidence type="ECO:0000259" key="15">
    <source>
        <dbReference type="PROSITE" id="PS51746"/>
    </source>
</evidence>
<dbReference type="SMART" id="SM00086">
    <property type="entry name" value="PAC"/>
    <property type="match status" value="2"/>
</dbReference>
<dbReference type="FunFam" id="3.30.565.10:FF:000037">
    <property type="entry name" value="Hybrid sensor histidine kinase/response regulator"/>
    <property type="match status" value="1"/>
</dbReference>
<reference evidence="16 17" key="1">
    <citation type="journal article" date="2010" name="Stand. Genomic Sci.">
        <title>Complete genome sequence of Geodermatophilus obscurus type strain (G-20).</title>
        <authorList>
            <person name="Ivanova N."/>
            <person name="Sikorski J."/>
            <person name="Jando M."/>
            <person name="Munk C."/>
            <person name="Lapidus A."/>
            <person name="Glavina Del Rio T."/>
            <person name="Copeland A."/>
            <person name="Tice H."/>
            <person name="Cheng J.-F."/>
            <person name="Lucas S."/>
            <person name="Chen F."/>
            <person name="Nolan M."/>
            <person name="Bruce D."/>
            <person name="Goodwin L."/>
            <person name="Pitluck S."/>
            <person name="Mavromatis K."/>
            <person name="Mikhailova N."/>
            <person name="Pati A."/>
            <person name="Chen A."/>
            <person name="Palaniappan K."/>
            <person name="Land M."/>
            <person name="Hauser L."/>
            <person name="Chang Y.-J."/>
            <person name="Jeffries C.D."/>
            <person name="Meincke L."/>
            <person name="Brettin T."/>
            <person name="Detter J.C."/>
            <person name="Detter J.C."/>
            <person name="Rohde M."/>
            <person name="Goeker M."/>
            <person name="Bristow J."/>
            <person name="Eisen J.A."/>
            <person name="Markowitz V."/>
            <person name="Hugenholtz P."/>
            <person name="Kyrpides N.C."/>
            <person name="Klenk H.-P."/>
        </authorList>
    </citation>
    <scope>NUCLEOTIDE SEQUENCE [LARGE SCALE GENOMIC DNA]</scope>
    <source>
        <strain evidence="17">ATCC 25078 / DSM 43160 / JCM 3152 / KCC A-0152 / KCTC 9177 / NBRC 13315 / NRRL B-3577 / G-20</strain>
    </source>
</reference>
<dbReference type="GO" id="GO:0000155">
    <property type="term" value="F:phosphorelay sensor kinase activity"/>
    <property type="evidence" value="ECO:0007669"/>
    <property type="project" value="InterPro"/>
</dbReference>
<evidence type="ECO:0000256" key="5">
    <source>
        <dbReference type="ARBA" id="ARBA00022679"/>
    </source>
</evidence>
<dbReference type="Pfam" id="PF08447">
    <property type="entry name" value="PAS_3"/>
    <property type="match status" value="1"/>
</dbReference>
<dbReference type="Pfam" id="PF02518">
    <property type="entry name" value="HATPase_c"/>
    <property type="match status" value="1"/>
</dbReference>
<evidence type="ECO:0000256" key="4">
    <source>
        <dbReference type="ARBA" id="ARBA00022553"/>
    </source>
</evidence>
<feature type="domain" description="STAS" evidence="14">
    <location>
        <begin position="1603"/>
        <end position="1711"/>
    </location>
</feature>
<dbReference type="PROSITE" id="PS50112">
    <property type="entry name" value="PAS"/>
    <property type="match status" value="1"/>
</dbReference>
<dbReference type="Gene3D" id="3.60.40.10">
    <property type="entry name" value="PPM-type phosphatase domain"/>
    <property type="match status" value="1"/>
</dbReference>
<dbReference type="Pfam" id="PF07228">
    <property type="entry name" value="SpoIIE"/>
    <property type="match status" value="1"/>
</dbReference>
<dbReference type="InterPro" id="IPR036457">
    <property type="entry name" value="PPM-type-like_dom_sf"/>
</dbReference>
<dbReference type="EC" id="2.7.13.3" evidence="3"/>
<dbReference type="SUPFAM" id="SSF55781">
    <property type="entry name" value="GAF domain-like"/>
    <property type="match status" value="3"/>
</dbReference>
<dbReference type="eggNOG" id="COG2208">
    <property type="taxonomic scope" value="Bacteria"/>
</dbReference>
<dbReference type="SMART" id="SM00091">
    <property type="entry name" value="PAS"/>
    <property type="match status" value="1"/>
</dbReference>
<keyword evidence="4 10" id="KW-0597">Phosphoprotein</keyword>
<dbReference type="FunFam" id="1.10.287.130:FF:000045">
    <property type="entry name" value="Two-component system sensor histidine kinase/response regulator"/>
    <property type="match status" value="1"/>
</dbReference>
<evidence type="ECO:0000313" key="17">
    <source>
        <dbReference type="Proteomes" id="UP000001382"/>
    </source>
</evidence>
<dbReference type="Gene3D" id="3.30.450.40">
    <property type="match status" value="3"/>
</dbReference>
<evidence type="ECO:0000259" key="12">
    <source>
        <dbReference type="PROSITE" id="PS50110"/>
    </source>
</evidence>
<dbReference type="RefSeq" id="WP_012946363.1">
    <property type="nucleotide sequence ID" value="NC_013757.1"/>
</dbReference>
<dbReference type="SMART" id="SM00065">
    <property type="entry name" value="GAF"/>
    <property type="match status" value="3"/>
</dbReference>
<dbReference type="GO" id="GO:0005886">
    <property type="term" value="C:plasma membrane"/>
    <property type="evidence" value="ECO:0007669"/>
    <property type="project" value="UniProtKB-SubCell"/>
</dbReference>
<evidence type="ECO:0000256" key="1">
    <source>
        <dbReference type="ARBA" id="ARBA00000085"/>
    </source>
</evidence>
<dbReference type="InterPro" id="IPR005467">
    <property type="entry name" value="His_kinase_dom"/>
</dbReference>
<dbReference type="GO" id="GO:0005524">
    <property type="term" value="F:ATP binding"/>
    <property type="evidence" value="ECO:0007669"/>
    <property type="project" value="UniProtKB-KW"/>
</dbReference>
<dbReference type="Pfam" id="PF13185">
    <property type="entry name" value="GAF_2"/>
    <property type="match status" value="3"/>
</dbReference>
<dbReference type="PANTHER" id="PTHR43547">
    <property type="entry name" value="TWO-COMPONENT HISTIDINE KINASE"/>
    <property type="match status" value="1"/>
</dbReference>
<feature type="domain" description="Histidine kinase" evidence="11">
    <location>
        <begin position="354"/>
        <end position="572"/>
    </location>
</feature>
<dbReference type="SUPFAM" id="SSF81606">
    <property type="entry name" value="PP2C-like"/>
    <property type="match status" value="1"/>
</dbReference>
<evidence type="ECO:0000256" key="6">
    <source>
        <dbReference type="ARBA" id="ARBA00022741"/>
    </source>
</evidence>
<dbReference type="Gene3D" id="1.10.287.130">
    <property type="match status" value="1"/>
</dbReference>
<dbReference type="PROSITE" id="PS50110">
    <property type="entry name" value="RESPONSE_REGULATORY"/>
    <property type="match status" value="1"/>
</dbReference>
<dbReference type="InterPro" id="IPR013655">
    <property type="entry name" value="PAS_fold_3"/>
</dbReference>
<dbReference type="InterPro" id="IPR035965">
    <property type="entry name" value="PAS-like_dom_sf"/>
</dbReference>
<evidence type="ECO:0000256" key="7">
    <source>
        <dbReference type="ARBA" id="ARBA00022777"/>
    </source>
</evidence>
<dbReference type="FunFam" id="3.30.450.20:FF:000099">
    <property type="entry name" value="Sensory box sensor histidine kinase"/>
    <property type="match status" value="1"/>
</dbReference>
<dbReference type="CDD" id="cd07043">
    <property type="entry name" value="STAS_anti-anti-sigma_factors"/>
    <property type="match status" value="1"/>
</dbReference>
<sequence length="1711" mass="180099">MSDQDLGTSLFAGGGEVGRAMAGIDWSQTPLGPPEQWPSGLRHTVRILLTSRFAMWAGWGPELAFFYNDAYRHDTLQTKHPWALGRPASEVWAEIWPDIAPRTSAVLHDGTATWDEDLLLFLERSGYREETYHTFSYSPLPDDDGGTGGLLCVVTETTQQVVGERRMATLRDLAAALGAARSEEAVLTAAGEQLARNDVDLPFSAVYLLDDDGTARLGSTAGVEPGSAALPRVLTADDEAVWPVARLLAGEDVVTEDLDRRFPGLPTGAWEVPPVQAAALPIASSSQDRGPVAGFLVVGLNPHRRWDDDYRGFLGLVANQVSAALTNAGSYEAERRRAEALAELDRAKTDFFSNVSHEFRTPLTLIAGPVAELRASPVAASDPRVREELEVIERNAQRLGRLVNTLLDFSRIQAGRIDARFEPVDLAATTAELASVFRSAVARAGLEFTVDCAPLDGPVHIDRDMWEKVVLNLLSNALKFTFTGGIAVRLRQEDGSARLSVTDTGTGIPADELPRLFERFHRVADARGRSGEGSGIGLAMVRELVGLHGGTIDVDSAPDTGTTFTVTLPMGAAHLPVDRLAEPVPDAPAVSPAAVPFVTEALRWLPDGDAAAEPASAGPDPAAVSGRVLVADDNADMRGYLLRLLGPHYDVRAVADGRQALDAALADPPDLVVSDVMMPGLDGMGLLAALRAEPRTARVPVVLLSARAGEEAAVEGLAAGADDYLVKPFSAQELLARVRAHLELGRARRAAEEQFTAMADLAPALIWVTDPDGRRVFVNRGWTEFTGRPAREEVGDGWEQGLHPEDRDRYAQVVAAAIARREGWEVDVRLRRADGTYHWLLERAVPIGRQPIGTGETSAGYVGSCTDINARTRETARQTLLAEVGTALDRETTVDGQLGALARLLVDRRLADLCTARVLDDDGRLRFAGIAGLHGAAEAAVAALDPDSGLGPEVVRTGRTVLRAQLPQVAPDRPEVAEVLAVGSGMAVPLSVRGRVLAVLGLARRPDAPPYDDDDRVLVEEVAGRAALAVDNAVLLADERAAARRLALLQRATAELSAATTPLEVAQVAGGHVRALTGPDSRVAVYEVDPSHRALSALAIDGGSPAGLEMWRTLPMSAPLAATTAVTERRPVWVEDVAAQPPAGRELAPELAASAAEFGLAAVAALPLSAAGRVVGVLSIAWPEVQRFSATDRAMLLAVAEQCAQALDRARLYRAERGIAETLQLSLLPAQLPALERLALAAHYLPGAEGTQAGGDWYDVVELADHRLAIAVGDVVGQGPAAAAVMGQLRSALSTAVLQGCGPAEALELLDRFAARLPGALASTAACLVVDGTAGTVRWARAGHPPALLVTPDGAQLLDGAGSGAVLGAPGRRPYTEGTVQITPGATLLLYTDGLVERRGEVLDDGLERVRAAAARHAAADPVGLTGRLLAEVLADADQPDDVALIAARLLPAPLSARLPADPRSLSAVRRAVAAWTAAAGLPDDTAEDLQLALGEALANAVEHAYAAAADEGECSYRVAREADGSLRAEVRDSGLWRPPPADRGYRGRGLELISALATDVEVVHVPEVAGTTVRFRMAPAVPGAPELRPQRGTAGPPLDGGAVLTVHDEPGGPRLEVHGEVDLATAGRVRRQLLTRLEQLAPGSVATLDLGPTGYLASAGVGLVLEAVARARRAGVELRVQTRPGTPPARILALAGVGEPAVEAPTAPLA</sequence>
<dbReference type="Pfam" id="PF13466">
    <property type="entry name" value="STAS_2"/>
    <property type="match status" value="1"/>
</dbReference>
<dbReference type="InterPro" id="IPR036513">
    <property type="entry name" value="STAS_dom_sf"/>
</dbReference>
<dbReference type="SUPFAM" id="SSF47384">
    <property type="entry name" value="Homodimeric domain of signal transducing histidine kinase"/>
    <property type="match status" value="1"/>
</dbReference>
<keyword evidence="9" id="KW-0902">Two-component regulatory system</keyword>
<dbReference type="STRING" id="526225.Gobs_0116"/>
<dbReference type="SMART" id="SM00448">
    <property type="entry name" value="REC"/>
    <property type="match status" value="1"/>
</dbReference>
<dbReference type="SMART" id="SM00387">
    <property type="entry name" value="HATPase_c"/>
    <property type="match status" value="1"/>
</dbReference>
<evidence type="ECO:0000259" key="13">
    <source>
        <dbReference type="PROSITE" id="PS50112"/>
    </source>
</evidence>
<dbReference type="CDD" id="cd16936">
    <property type="entry name" value="HATPase_RsbW-like"/>
    <property type="match status" value="1"/>
</dbReference>
<dbReference type="InterPro" id="IPR002645">
    <property type="entry name" value="STAS_dom"/>
</dbReference>
<dbReference type="Pfam" id="PF00072">
    <property type="entry name" value="Response_reg"/>
    <property type="match status" value="1"/>
</dbReference>
<dbReference type="eggNOG" id="COG0745">
    <property type="taxonomic scope" value="Bacteria"/>
</dbReference>
<dbReference type="HOGENOM" id="CLU_000445_82_3_11"/>
<dbReference type="CDD" id="cd00130">
    <property type="entry name" value="PAS"/>
    <property type="match status" value="1"/>
</dbReference>
<evidence type="ECO:0000256" key="10">
    <source>
        <dbReference type="PROSITE-ProRule" id="PRU00169"/>
    </source>
</evidence>
<evidence type="ECO:0000256" key="8">
    <source>
        <dbReference type="ARBA" id="ARBA00022840"/>
    </source>
</evidence>
<feature type="domain" description="PPM-type phosphatase" evidence="15">
    <location>
        <begin position="1239"/>
        <end position="1450"/>
    </location>
</feature>
<dbReference type="InterPro" id="IPR001932">
    <property type="entry name" value="PPM-type_phosphatase-like_dom"/>
</dbReference>
<dbReference type="CDD" id="cd00082">
    <property type="entry name" value="HisKA"/>
    <property type="match status" value="1"/>
</dbReference>
<dbReference type="SUPFAM" id="SSF55874">
    <property type="entry name" value="ATPase domain of HSP90 chaperone/DNA topoisomerase II/histidine kinase"/>
    <property type="match status" value="2"/>
</dbReference>
<keyword evidence="7 16" id="KW-0418">Kinase</keyword>
<dbReference type="OrthoDB" id="163538at2"/>
<feature type="modified residue" description="4-aspartylphosphate" evidence="10">
    <location>
        <position position="675"/>
    </location>
</feature>
<protein>
    <recommendedName>
        <fullName evidence="3">histidine kinase</fullName>
        <ecNumber evidence="3">2.7.13.3</ecNumber>
    </recommendedName>
</protein>
<dbReference type="InterPro" id="IPR003661">
    <property type="entry name" value="HisK_dim/P_dom"/>
</dbReference>
<dbReference type="Gene3D" id="3.30.565.10">
    <property type="entry name" value="Histidine kinase-like ATPase, C-terminal domain"/>
    <property type="match status" value="2"/>
</dbReference>
<dbReference type="InterPro" id="IPR036097">
    <property type="entry name" value="HisK_dim/P_sf"/>
</dbReference>
<evidence type="ECO:0000259" key="14">
    <source>
        <dbReference type="PROSITE" id="PS50801"/>
    </source>
</evidence>
<dbReference type="InterPro" id="IPR011006">
    <property type="entry name" value="CheY-like_superfamily"/>
</dbReference>
<dbReference type="eggNOG" id="COG2203">
    <property type="taxonomic scope" value="Bacteria"/>
</dbReference>
<dbReference type="Pfam" id="PF13581">
    <property type="entry name" value="HATPase_c_2"/>
    <property type="match status" value="1"/>
</dbReference>
<accession>D2SGP0</accession>